<gene>
    <name evidence="2" type="ORF">SAMN05421677_103109</name>
</gene>
<dbReference type="OrthoDB" id="569879at2"/>
<evidence type="ECO:0000259" key="1">
    <source>
        <dbReference type="PROSITE" id="PS50965"/>
    </source>
</evidence>
<dbReference type="PROSITE" id="PS50965">
    <property type="entry name" value="NERD"/>
    <property type="match status" value="1"/>
</dbReference>
<accession>A0A1H0HA93</accession>
<dbReference type="InterPro" id="IPR011528">
    <property type="entry name" value="NERD"/>
</dbReference>
<dbReference type="Pfam" id="PF08378">
    <property type="entry name" value="NERD"/>
    <property type="match status" value="1"/>
</dbReference>
<proteinExistence type="predicted"/>
<name>A0A1H0HA93_HALAD</name>
<feature type="domain" description="NERD" evidence="1">
    <location>
        <begin position="41"/>
        <end position="154"/>
    </location>
</feature>
<dbReference type="RefSeq" id="WP_089651235.1">
    <property type="nucleotide sequence ID" value="NZ_FNIZ01000003.1"/>
</dbReference>
<dbReference type="Proteomes" id="UP000198860">
    <property type="component" value="Unassembled WGS sequence"/>
</dbReference>
<evidence type="ECO:0000313" key="2">
    <source>
        <dbReference type="EMBL" id="SDO16109.1"/>
    </source>
</evidence>
<dbReference type="AlphaFoldDB" id="A0A1H0HA93"/>
<sequence length="314" mass="36154">MIIKHLEDPVGIEVLKMLLRRLHPHHPSIPEIKERLFREQAGHKGEKALIYPLSLLSDDLFIFYNLRLKSGDHFFQNDALILSKEWILLVEAKYMAGQLNIDDKQLIQTTEKGLMAYDSPLTQVRRHKYLLQKWVDQHGLPPLPIYCVVANSHPKSIITCADAGSDFVIRSNALHELIISLNRQKPVLNDSHLQKFITALLNSNHSLSFNYLSHFNISPKDLQPGIHCTGCEYLGMTRHHGSWVCKKCSSKDKNAHTPALKDYYFIYGPQITNADLRAFLMIRSPATANRFLHTLNLPFKGKNRGRVYYLNFFE</sequence>
<reference evidence="3" key="1">
    <citation type="submission" date="2016-10" db="EMBL/GenBank/DDBJ databases">
        <authorList>
            <person name="Varghese N."/>
            <person name="Submissions S."/>
        </authorList>
    </citation>
    <scope>NUCLEOTIDE SEQUENCE [LARGE SCALE GENOMIC DNA]</scope>
    <source>
        <strain evidence="3">CGMCC 1.3703</strain>
    </source>
</reference>
<keyword evidence="3" id="KW-1185">Reference proteome</keyword>
<dbReference type="STRING" id="240303.SAMN05421677_103109"/>
<dbReference type="EMBL" id="FNIZ01000003">
    <property type="protein sequence ID" value="SDO16109.1"/>
    <property type="molecule type" value="Genomic_DNA"/>
</dbReference>
<organism evidence="2 3">
    <name type="scientific">Halobacillus aidingensis</name>
    <dbReference type="NCBI Taxonomy" id="240303"/>
    <lineage>
        <taxon>Bacteria</taxon>
        <taxon>Bacillati</taxon>
        <taxon>Bacillota</taxon>
        <taxon>Bacilli</taxon>
        <taxon>Bacillales</taxon>
        <taxon>Bacillaceae</taxon>
        <taxon>Halobacillus</taxon>
    </lineage>
</organism>
<evidence type="ECO:0000313" key="3">
    <source>
        <dbReference type="Proteomes" id="UP000198860"/>
    </source>
</evidence>
<protein>
    <submittedName>
        <fullName evidence="2">Nuclease-related domain-containing protein</fullName>
    </submittedName>
</protein>